<dbReference type="Pfam" id="PF06271">
    <property type="entry name" value="RDD"/>
    <property type="match status" value="1"/>
</dbReference>
<accession>A0ABW9J686</accession>
<feature type="transmembrane region" description="Helical" evidence="6">
    <location>
        <begin position="60"/>
        <end position="81"/>
    </location>
</feature>
<organism evidence="8 9">
    <name type="scientific">Pedobacter ureilyticus</name>
    <dbReference type="NCBI Taxonomy" id="1393051"/>
    <lineage>
        <taxon>Bacteria</taxon>
        <taxon>Pseudomonadati</taxon>
        <taxon>Bacteroidota</taxon>
        <taxon>Sphingobacteriia</taxon>
        <taxon>Sphingobacteriales</taxon>
        <taxon>Sphingobacteriaceae</taxon>
        <taxon>Pedobacter</taxon>
    </lineage>
</organism>
<gene>
    <name evidence="8" type="ORF">E6A44_006895</name>
</gene>
<comment type="caution">
    <text evidence="8">The sequence shown here is derived from an EMBL/GenBank/DDBJ whole genome shotgun (WGS) entry which is preliminary data.</text>
</comment>
<dbReference type="InterPro" id="IPR010432">
    <property type="entry name" value="RDD"/>
</dbReference>
<reference evidence="8 9" key="1">
    <citation type="submission" date="2024-12" db="EMBL/GenBank/DDBJ databases">
        <authorList>
            <person name="Hu S."/>
        </authorList>
    </citation>
    <scope>NUCLEOTIDE SEQUENCE [LARGE SCALE GENOMIC DNA]</scope>
    <source>
        <strain evidence="8 9">THG-T11</strain>
    </source>
</reference>
<dbReference type="PANTHER" id="PTHR36115">
    <property type="entry name" value="PROLINE-RICH ANTIGEN HOMOLOG-RELATED"/>
    <property type="match status" value="1"/>
</dbReference>
<evidence type="ECO:0000256" key="5">
    <source>
        <dbReference type="ARBA" id="ARBA00023136"/>
    </source>
</evidence>
<evidence type="ECO:0000259" key="7">
    <source>
        <dbReference type="Pfam" id="PF06271"/>
    </source>
</evidence>
<evidence type="ECO:0000256" key="4">
    <source>
        <dbReference type="ARBA" id="ARBA00022989"/>
    </source>
</evidence>
<evidence type="ECO:0000256" key="6">
    <source>
        <dbReference type="SAM" id="Phobius"/>
    </source>
</evidence>
<dbReference type="InterPro" id="IPR051791">
    <property type="entry name" value="Pra-immunoreactive"/>
</dbReference>
<feature type="domain" description="RDD" evidence="7">
    <location>
        <begin position="17"/>
        <end position="124"/>
    </location>
</feature>
<keyword evidence="4 6" id="KW-1133">Transmembrane helix</keyword>
<evidence type="ECO:0000313" key="9">
    <source>
        <dbReference type="Proteomes" id="UP001517247"/>
    </source>
</evidence>
<keyword evidence="3 6" id="KW-0812">Transmembrane</keyword>
<keyword evidence="9" id="KW-1185">Reference proteome</keyword>
<evidence type="ECO:0000256" key="1">
    <source>
        <dbReference type="ARBA" id="ARBA00004651"/>
    </source>
</evidence>
<dbReference type="PANTHER" id="PTHR36115:SF4">
    <property type="entry name" value="MEMBRANE PROTEIN"/>
    <property type="match status" value="1"/>
</dbReference>
<dbReference type="EMBL" id="SSHJ02000005">
    <property type="protein sequence ID" value="MFN0255293.1"/>
    <property type="molecule type" value="Genomic_DNA"/>
</dbReference>
<dbReference type="RefSeq" id="WP_138722406.1">
    <property type="nucleotide sequence ID" value="NZ_SSHJ02000005.1"/>
</dbReference>
<evidence type="ECO:0000256" key="3">
    <source>
        <dbReference type="ARBA" id="ARBA00022692"/>
    </source>
</evidence>
<keyword evidence="5 6" id="KW-0472">Membrane</keyword>
<proteinExistence type="predicted"/>
<sequence>MEQTNTYEEIDLEYCRAGSGKRLANYIIDLVAFYIMMFFVAILIEIAWPGSVSENNIDGIVDRILTMCLYAVVMFIIEAAFQGKSLGKLITGTRAVNIYGEAPTFTQLLQRNFIRAVPFNAFSALGSPCTPWHDKWSDTYVIDEKVLELQKRKDVFFSELSNKEELAEQQVDQTS</sequence>
<name>A0ABW9J686_9SPHI</name>
<protein>
    <submittedName>
        <fullName evidence="8">RDD family protein</fullName>
    </submittedName>
</protein>
<evidence type="ECO:0000256" key="2">
    <source>
        <dbReference type="ARBA" id="ARBA00022475"/>
    </source>
</evidence>
<comment type="subcellular location">
    <subcellularLocation>
        <location evidence="1">Cell membrane</location>
        <topology evidence="1">Multi-pass membrane protein</topology>
    </subcellularLocation>
</comment>
<evidence type="ECO:0000313" key="8">
    <source>
        <dbReference type="EMBL" id="MFN0255293.1"/>
    </source>
</evidence>
<dbReference type="Proteomes" id="UP001517247">
    <property type="component" value="Unassembled WGS sequence"/>
</dbReference>
<feature type="transmembrane region" description="Helical" evidence="6">
    <location>
        <begin position="26"/>
        <end position="48"/>
    </location>
</feature>
<keyword evidence="2" id="KW-1003">Cell membrane</keyword>